<evidence type="ECO:0000313" key="1">
    <source>
        <dbReference type="EMBL" id="KAG9396880.1"/>
    </source>
</evidence>
<sequence>MPAYHGKGPQILFRDNLRGFLVSSSKKGQNRCARDVADALVKVLEVDRYYDTEDTNMEPNDPFAYQSAPLRQLLRDEEASFRDANKNRNVFRLDTSCRELFFVGWHRMDSEPAELDPDALLPLLFEQFKEGTVVSPSTGRIMPVQWTGSSMWDGVLDVLQKHAIPTITASHSSDRIAIVIKSVNCNNWRTGDLYEEAKTMLPSTVTVVEDYHSPDAVLHIHAVGGSVFVAVSQTWADYESWRVARWCRIAKSEV</sequence>
<comment type="caution">
    <text evidence="1">The sequence shown here is derived from an EMBL/GenBank/DDBJ whole genome shotgun (WGS) entry which is preliminary data.</text>
</comment>
<accession>A0A8J6EBD1</accession>
<gene>
    <name evidence="1" type="ORF">J8273_1927</name>
</gene>
<keyword evidence="2" id="KW-1185">Reference proteome</keyword>
<reference evidence="1" key="1">
    <citation type="submission" date="2021-05" db="EMBL/GenBank/DDBJ databases">
        <title>A free-living protist that lacks canonical eukaryotic 1 DNA replication and segregation systems.</title>
        <authorList>
            <person name="Salas-Leiva D.E."/>
            <person name="Tromer E.C."/>
            <person name="Curtis B.A."/>
            <person name="Jerlstrom-Hultqvist J."/>
            <person name="Kolisko M."/>
            <person name="Yi Z."/>
            <person name="Salas-Leiva J.S."/>
            <person name="Gallot-Lavallee L."/>
            <person name="Kops G.J.P.L."/>
            <person name="Archibald J.M."/>
            <person name="Simpson A.G.B."/>
            <person name="Roger A.J."/>
        </authorList>
    </citation>
    <scope>NUCLEOTIDE SEQUENCE</scope>
    <source>
        <strain evidence="1">BICM</strain>
    </source>
</reference>
<name>A0A8J6EBD1_9EUKA</name>
<evidence type="ECO:0000313" key="2">
    <source>
        <dbReference type="Proteomes" id="UP000717585"/>
    </source>
</evidence>
<organism evidence="1 2">
    <name type="scientific">Carpediemonas membranifera</name>
    <dbReference type="NCBI Taxonomy" id="201153"/>
    <lineage>
        <taxon>Eukaryota</taxon>
        <taxon>Metamonada</taxon>
        <taxon>Carpediemonas-like organisms</taxon>
        <taxon>Carpediemonas</taxon>
    </lineage>
</organism>
<proteinExistence type="predicted"/>
<protein>
    <submittedName>
        <fullName evidence="1">Uncharacterized protein</fullName>
    </submittedName>
</protein>
<dbReference type="Proteomes" id="UP000717585">
    <property type="component" value="Unassembled WGS sequence"/>
</dbReference>
<dbReference type="EMBL" id="JAHDYR010000005">
    <property type="protein sequence ID" value="KAG9396880.1"/>
    <property type="molecule type" value="Genomic_DNA"/>
</dbReference>
<dbReference type="AlphaFoldDB" id="A0A8J6EBD1"/>